<dbReference type="InterPro" id="IPR002925">
    <property type="entry name" value="Dienelactn_hydro"/>
</dbReference>
<sequence>MKKTIISFPSGGLVLEGILAIPEGAGPFPAVIVCHPHPLYGGSMDNNVVYSLSETLTQASLASFKFNFRGVGGSQGEFGQGIGEREDVEAAISFISTVKEVDSKRIGLAGYSAGAGFALPVGFNDDRIRALAAVSPPLPMFDFDFLKSCPKPKLLILGSRDDLIPTDQFLEFCQNLPEPKECESIEGADHFW</sequence>
<dbReference type="PANTHER" id="PTHR42103:SF2">
    <property type="entry name" value="AB HYDROLASE-1 DOMAIN-CONTAINING PROTEIN"/>
    <property type="match status" value="1"/>
</dbReference>
<gene>
    <name evidence="2" type="ORF">S01H4_49324</name>
</gene>
<name>X1DQ77_9ZZZZ</name>
<dbReference type="InterPro" id="IPR029058">
    <property type="entry name" value="AB_hydrolase_fold"/>
</dbReference>
<feature type="domain" description="Dienelactone hydrolase" evidence="1">
    <location>
        <begin position="86"/>
        <end position="176"/>
    </location>
</feature>
<dbReference type="SUPFAM" id="SSF53474">
    <property type="entry name" value="alpha/beta-Hydrolases"/>
    <property type="match status" value="1"/>
</dbReference>
<dbReference type="EMBL" id="BART01027891">
    <property type="protein sequence ID" value="GAG98561.1"/>
    <property type="molecule type" value="Genomic_DNA"/>
</dbReference>
<proteinExistence type="predicted"/>
<feature type="non-terminal residue" evidence="2">
    <location>
        <position position="192"/>
    </location>
</feature>
<dbReference type="Gene3D" id="3.40.50.1820">
    <property type="entry name" value="alpha/beta hydrolase"/>
    <property type="match status" value="1"/>
</dbReference>
<evidence type="ECO:0000259" key="1">
    <source>
        <dbReference type="Pfam" id="PF01738"/>
    </source>
</evidence>
<evidence type="ECO:0000313" key="2">
    <source>
        <dbReference type="EMBL" id="GAG98561.1"/>
    </source>
</evidence>
<dbReference type="Pfam" id="PF01738">
    <property type="entry name" value="DLH"/>
    <property type="match status" value="1"/>
</dbReference>
<dbReference type="PANTHER" id="PTHR42103">
    <property type="entry name" value="ALPHA/BETA-HYDROLASES SUPERFAMILY PROTEIN"/>
    <property type="match status" value="1"/>
</dbReference>
<accession>X1DQ77</accession>
<reference evidence="2" key="1">
    <citation type="journal article" date="2014" name="Front. Microbiol.">
        <title>High frequency of phylogenetically diverse reductive dehalogenase-homologous genes in deep subseafloor sedimentary metagenomes.</title>
        <authorList>
            <person name="Kawai M."/>
            <person name="Futagami T."/>
            <person name="Toyoda A."/>
            <person name="Takaki Y."/>
            <person name="Nishi S."/>
            <person name="Hori S."/>
            <person name="Arai W."/>
            <person name="Tsubouchi T."/>
            <person name="Morono Y."/>
            <person name="Uchiyama I."/>
            <person name="Ito T."/>
            <person name="Fujiyama A."/>
            <person name="Inagaki F."/>
            <person name="Takami H."/>
        </authorList>
    </citation>
    <scope>NUCLEOTIDE SEQUENCE</scope>
    <source>
        <strain evidence="2">Expedition CK06-06</strain>
    </source>
</reference>
<dbReference type="AlphaFoldDB" id="X1DQ77"/>
<organism evidence="2">
    <name type="scientific">marine sediment metagenome</name>
    <dbReference type="NCBI Taxonomy" id="412755"/>
    <lineage>
        <taxon>unclassified sequences</taxon>
        <taxon>metagenomes</taxon>
        <taxon>ecological metagenomes</taxon>
    </lineage>
</organism>
<comment type="caution">
    <text evidence="2">The sequence shown here is derived from an EMBL/GenBank/DDBJ whole genome shotgun (WGS) entry which is preliminary data.</text>
</comment>
<dbReference type="GO" id="GO:0016787">
    <property type="term" value="F:hydrolase activity"/>
    <property type="evidence" value="ECO:0007669"/>
    <property type="project" value="InterPro"/>
</dbReference>
<protein>
    <recommendedName>
        <fullName evidence="1">Dienelactone hydrolase domain-containing protein</fullName>
    </recommendedName>
</protein>